<gene>
    <name evidence="4" type="primary">LOC107723718</name>
</gene>
<feature type="repeat" description="ANK" evidence="3">
    <location>
        <begin position="271"/>
        <end position="304"/>
    </location>
</feature>
<accession>A0A673G3W4</accession>
<name>A0A673G3W4_9TELE</name>
<proteinExistence type="predicted"/>
<feature type="repeat" description="ANK" evidence="3">
    <location>
        <begin position="139"/>
        <end position="171"/>
    </location>
</feature>
<feature type="repeat" description="ANK" evidence="3">
    <location>
        <begin position="238"/>
        <end position="270"/>
    </location>
</feature>
<reference evidence="4" key="1">
    <citation type="submission" date="2025-08" db="UniProtKB">
        <authorList>
            <consortium name="Ensembl"/>
        </authorList>
    </citation>
    <scope>IDENTIFICATION</scope>
</reference>
<dbReference type="Pfam" id="PF13637">
    <property type="entry name" value="Ank_4"/>
    <property type="match status" value="1"/>
</dbReference>
<dbReference type="InterPro" id="IPR002110">
    <property type="entry name" value="Ankyrin_rpt"/>
</dbReference>
<sequence length="971" mass="104655">EMVLNISDQTPLVQAIFNRNVDEVKLFLHKKDEVNALDQERRTPLHAAAWLGDVHIMELLISAGANVNAKDHVWLTPLHRAAASRNERAVGLLLRKGADVTVRDKFWQTPLHIAAANRAMRCIEALLPHVSSLNMADRTGRAPLHHAAQSGYQEMVKLLLNKGANLSASDKKDRQPIHWAAYHGHLDVVKLLVSQGSDKSCKDKRGYTPLHAAAASGHVDVVKYLLRNGAEIDEPNAFGNTALHVACYTGQEAVANELVNRGANVNQPNHRGYTPLHLAAVSTNGALCLELLVNNGADVNMQVWIGKREWFINIDCVDRYGNTPLHVAAKYGHELLISTLMTNGADTARQGIHGMFPLHLAVLYGSSDCCRKLLSSGQLYSIVLSMSKEHVLSAGFDINTPDNFGRTCLHAAASGGNVECLNLLLSSGADMNKKDKFGRTPLHYAAANGRYQCVVVLVGAGAEVNERDRSGCTPLHYSAASTAFCRMDRPHAILFFYNVSCLFEHCLVLGVCRPLVLFWSLSPMHFDTFRCVEHLLDNGADPSLCNTKGYSAVHYAAAHGNKQNLELLTVVDIILTVSLSLDRTPLMMAVLGGHTDCVHLLLERGACPDMRDRRGRTALHRGAVMGREDCITALLSHSVSVLSRDFQGRTAVHLAASCGHADILSNLLSAADHSHPHDPITDRHGYTPAHWAAYHGHEDCLDVLLELKPCSIQEGNPFTPLHCALINGHSGSAELLLESSVCNSLVNIRDAKGRTPLHAAAVAEDVAGLQLVLRHGADINSVDHSGRSALMVAADNGQSGAVALLLHRAKADLSLLDVNKNTALHLACSKAHEMCAMLILKEIHNPILINATNSMLQMPLHIAARNGLATVVQALLNRGATVLAVDEEGHTPALACASNKAVADCLALILSTMKPSSSTSSSSSPSSPSLNLLKHCGITAACPPLPNGGLRHGYVKDRHGATIGLDGYLTE</sequence>
<dbReference type="Pfam" id="PF12796">
    <property type="entry name" value="Ank_2"/>
    <property type="match status" value="8"/>
</dbReference>
<feature type="repeat" description="ANK" evidence="3">
    <location>
        <begin position="647"/>
        <end position="679"/>
    </location>
</feature>
<feature type="repeat" description="ANK" evidence="3">
    <location>
        <begin position="614"/>
        <end position="646"/>
    </location>
</feature>
<dbReference type="Pfam" id="PF13857">
    <property type="entry name" value="Ank_5"/>
    <property type="match status" value="1"/>
</dbReference>
<feature type="repeat" description="ANK" evidence="3">
    <location>
        <begin position="404"/>
        <end position="436"/>
    </location>
</feature>
<keyword evidence="2 3" id="KW-0040">ANK repeat</keyword>
<dbReference type="PROSITE" id="PS50088">
    <property type="entry name" value="ANK_REPEAT"/>
    <property type="match status" value="18"/>
</dbReference>
<evidence type="ECO:0000313" key="5">
    <source>
        <dbReference type="Proteomes" id="UP000472270"/>
    </source>
</evidence>
<organism evidence="4 5">
    <name type="scientific">Sinocyclocheilus rhinocerous</name>
    <dbReference type="NCBI Taxonomy" id="307959"/>
    <lineage>
        <taxon>Eukaryota</taxon>
        <taxon>Metazoa</taxon>
        <taxon>Chordata</taxon>
        <taxon>Craniata</taxon>
        <taxon>Vertebrata</taxon>
        <taxon>Euteleostomi</taxon>
        <taxon>Actinopterygii</taxon>
        <taxon>Neopterygii</taxon>
        <taxon>Teleostei</taxon>
        <taxon>Ostariophysi</taxon>
        <taxon>Cypriniformes</taxon>
        <taxon>Cyprinidae</taxon>
        <taxon>Cyprininae</taxon>
        <taxon>Sinocyclocheilus</taxon>
    </lineage>
</organism>
<feature type="repeat" description="ANK" evidence="3">
    <location>
        <begin position="205"/>
        <end position="237"/>
    </location>
</feature>
<evidence type="ECO:0000256" key="1">
    <source>
        <dbReference type="ARBA" id="ARBA00022737"/>
    </source>
</evidence>
<feature type="repeat" description="ANK" evidence="3">
    <location>
        <begin position="752"/>
        <end position="784"/>
    </location>
</feature>
<feature type="repeat" description="ANK" evidence="3">
    <location>
        <begin position="172"/>
        <end position="204"/>
    </location>
</feature>
<feature type="repeat" description="ANK" evidence="3">
    <location>
        <begin position="40"/>
        <end position="72"/>
    </location>
</feature>
<dbReference type="PANTHER" id="PTHR24173">
    <property type="entry name" value="ANKYRIN REPEAT CONTAINING"/>
    <property type="match status" value="1"/>
</dbReference>
<dbReference type="PANTHER" id="PTHR24173:SF74">
    <property type="entry name" value="ANKYRIN REPEAT DOMAIN-CONTAINING PROTEIN 16"/>
    <property type="match status" value="1"/>
</dbReference>
<feature type="repeat" description="ANK" evidence="3">
    <location>
        <begin position="581"/>
        <end position="613"/>
    </location>
</feature>
<evidence type="ECO:0000313" key="4">
    <source>
        <dbReference type="Ensembl" id="ENSSRHP00000009966.1"/>
    </source>
</evidence>
<keyword evidence="5" id="KW-1185">Reference proteome</keyword>
<feature type="repeat" description="ANK" evidence="3">
    <location>
        <begin position="76"/>
        <end position="105"/>
    </location>
</feature>
<protein>
    <submittedName>
        <fullName evidence="4">Serine/threonine-protein phosphatase 6 regulatory ankyrin repeat subunit C-like</fullName>
    </submittedName>
</protein>
<dbReference type="Proteomes" id="UP000472270">
    <property type="component" value="Unassembled WGS sequence"/>
</dbReference>
<evidence type="ECO:0000256" key="3">
    <source>
        <dbReference type="PROSITE-ProRule" id="PRU00023"/>
    </source>
</evidence>
<feature type="repeat" description="ANK" evidence="3">
    <location>
        <begin position="855"/>
        <end position="887"/>
    </location>
</feature>
<dbReference type="Ensembl" id="ENSSRHT00000010271.1">
    <property type="protein sequence ID" value="ENSSRHP00000009966.1"/>
    <property type="gene ID" value="ENSSRHG00000005665.1"/>
</dbReference>
<dbReference type="PRINTS" id="PR01415">
    <property type="entry name" value="ANKYRIN"/>
</dbReference>
<feature type="repeat" description="ANK" evidence="3">
    <location>
        <begin position="684"/>
        <end position="706"/>
    </location>
</feature>
<dbReference type="InterPro" id="IPR036770">
    <property type="entry name" value="Ankyrin_rpt-contain_sf"/>
</dbReference>
<reference evidence="4" key="2">
    <citation type="submission" date="2025-09" db="UniProtKB">
        <authorList>
            <consortium name="Ensembl"/>
        </authorList>
    </citation>
    <scope>IDENTIFICATION</scope>
</reference>
<dbReference type="Pfam" id="PF00023">
    <property type="entry name" value="Ank"/>
    <property type="match status" value="2"/>
</dbReference>
<feature type="repeat" description="ANK" evidence="3">
    <location>
        <begin position="106"/>
        <end position="138"/>
    </location>
</feature>
<dbReference type="AlphaFoldDB" id="A0A673G3W4"/>
<dbReference type="Gene3D" id="1.25.40.20">
    <property type="entry name" value="Ankyrin repeat-containing domain"/>
    <property type="match status" value="12"/>
</dbReference>
<dbReference type="PROSITE" id="PS50297">
    <property type="entry name" value="ANK_REP_REGION"/>
    <property type="match status" value="16"/>
</dbReference>
<dbReference type="SMART" id="SM00248">
    <property type="entry name" value="ANK"/>
    <property type="match status" value="23"/>
</dbReference>
<keyword evidence="1" id="KW-0677">Repeat</keyword>
<feature type="repeat" description="ANK" evidence="3">
    <location>
        <begin position="437"/>
        <end position="469"/>
    </location>
</feature>
<feature type="repeat" description="ANK" evidence="3">
    <location>
        <begin position="320"/>
        <end position="352"/>
    </location>
</feature>
<evidence type="ECO:0000256" key="2">
    <source>
        <dbReference type="ARBA" id="ARBA00023043"/>
    </source>
</evidence>
<dbReference type="SUPFAM" id="SSF48403">
    <property type="entry name" value="Ankyrin repeat"/>
    <property type="match status" value="3"/>
</dbReference>
<feature type="repeat" description="ANK" evidence="3">
    <location>
        <begin position="353"/>
        <end position="377"/>
    </location>
</feature>